<organism evidence="1 2">
    <name type="scientific">Podarcis lilfordi</name>
    <name type="common">Lilford's wall lizard</name>
    <dbReference type="NCBI Taxonomy" id="74358"/>
    <lineage>
        <taxon>Eukaryota</taxon>
        <taxon>Metazoa</taxon>
        <taxon>Chordata</taxon>
        <taxon>Craniata</taxon>
        <taxon>Vertebrata</taxon>
        <taxon>Euteleostomi</taxon>
        <taxon>Lepidosauria</taxon>
        <taxon>Squamata</taxon>
        <taxon>Bifurcata</taxon>
        <taxon>Unidentata</taxon>
        <taxon>Episquamata</taxon>
        <taxon>Laterata</taxon>
        <taxon>Lacertibaenia</taxon>
        <taxon>Lacertidae</taxon>
        <taxon>Podarcis</taxon>
    </lineage>
</organism>
<sequence>LGAGEKDELHLFLLNKAKPQHLPCQSDKLEETNQTSIPSSREAPCGQLPRHRLVIRAEFLRLLTEETPIQ</sequence>
<protein>
    <submittedName>
        <fullName evidence="1">Uncharacterized protein</fullName>
    </submittedName>
</protein>
<evidence type="ECO:0000313" key="1">
    <source>
        <dbReference type="EMBL" id="CAI5773398.1"/>
    </source>
</evidence>
<keyword evidence="2" id="KW-1185">Reference proteome</keyword>
<proteinExistence type="predicted"/>
<reference evidence="1" key="1">
    <citation type="submission" date="2022-12" db="EMBL/GenBank/DDBJ databases">
        <authorList>
            <person name="Alioto T."/>
            <person name="Alioto T."/>
            <person name="Gomez Garrido J."/>
        </authorList>
    </citation>
    <scope>NUCLEOTIDE SEQUENCE</scope>
</reference>
<feature type="non-terminal residue" evidence="1">
    <location>
        <position position="1"/>
    </location>
</feature>
<evidence type="ECO:0000313" key="2">
    <source>
        <dbReference type="Proteomes" id="UP001178461"/>
    </source>
</evidence>
<dbReference type="Proteomes" id="UP001178461">
    <property type="component" value="Chromosome 4"/>
</dbReference>
<name>A0AA35KA63_9SAUR</name>
<dbReference type="EMBL" id="OX395129">
    <property type="protein sequence ID" value="CAI5773398.1"/>
    <property type="molecule type" value="Genomic_DNA"/>
</dbReference>
<dbReference type="AlphaFoldDB" id="A0AA35KA63"/>
<accession>A0AA35KA63</accession>
<feature type="non-terminal residue" evidence="1">
    <location>
        <position position="70"/>
    </location>
</feature>
<gene>
    <name evidence="1" type="ORF">PODLI_1B013550</name>
</gene>